<gene>
    <name evidence="2" type="ORF">LITE_LOCUS48890</name>
</gene>
<comment type="caution">
    <text evidence="2">The sequence shown here is derived from an EMBL/GenBank/DDBJ whole genome shotgun (WGS) entry which is preliminary data.</text>
</comment>
<evidence type="ECO:0000313" key="2">
    <source>
        <dbReference type="EMBL" id="CAI0558718.1"/>
    </source>
</evidence>
<dbReference type="AlphaFoldDB" id="A0AAV0RQE8"/>
<evidence type="ECO:0000313" key="3">
    <source>
        <dbReference type="Proteomes" id="UP001154282"/>
    </source>
</evidence>
<dbReference type="Proteomes" id="UP001154282">
    <property type="component" value="Unassembled WGS sequence"/>
</dbReference>
<sequence>MEMDGSSVFQYWMAVFLLPMRVLKSIEEVCNKFLWGVGVNGRKRAPVSWSRVAMPKMEGGLGIRDFKTWNKACVLRHLWNLLAKAGSLWVAWIQKYRIKGNDLWGIAANSVSSWVWKKVLKCREVAHAHVNGTGSSLTWDGKKLVKYSVKTVWNSIRIPSSSVDWFSVLWGKPFIMKHSLLVWLVVLDRITTKDHLASWGLTDVNSCVLCPGGLESRDHLFSLCSFSKAVFQVVLKKICRWPDFTDWSSHLRWVVQRWSGTTSPAKIGRLLWVMCCAYIWRERCTRVYGVKRISDPSQLSVAVMQEFEIYASSTIELQKMASVVMS</sequence>
<organism evidence="2 3">
    <name type="scientific">Linum tenue</name>
    <dbReference type="NCBI Taxonomy" id="586396"/>
    <lineage>
        <taxon>Eukaryota</taxon>
        <taxon>Viridiplantae</taxon>
        <taxon>Streptophyta</taxon>
        <taxon>Embryophyta</taxon>
        <taxon>Tracheophyta</taxon>
        <taxon>Spermatophyta</taxon>
        <taxon>Magnoliopsida</taxon>
        <taxon>eudicotyledons</taxon>
        <taxon>Gunneridae</taxon>
        <taxon>Pentapetalae</taxon>
        <taxon>rosids</taxon>
        <taxon>fabids</taxon>
        <taxon>Malpighiales</taxon>
        <taxon>Linaceae</taxon>
        <taxon>Linum</taxon>
    </lineage>
</organism>
<protein>
    <recommendedName>
        <fullName evidence="1">Reverse transcriptase zinc-binding domain-containing protein</fullName>
    </recommendedName>
</protein>
<dbReference type="PANTHER" id="PTHR33116:SF76">
    <property type="entry name" value="DUF4283 DOMAIN-CONTAINING PROTEIN"/>
    <property type="match status" value="1"/>
</dbReference>
<keyword evidence="3" id="KW-1185">Reference proteome</keyword>
<accession>A0AAV0RQE8</accession>
<feature type="domain" description="Reverse transcriptase zinc-binding" evidence="1">
    <location>
        <begin position="147"/>
        <end position="230"/>
    </location>
</feature>
<reference evidence="2" key="1">
    <citation type="submission" date="2022-08" db="EMBL/GenBank/DDBJ databases">
        <authorList>
            <person name="Gutierrez-Valencia J."/>
        </authorList>
    </citation>
    <scope>NUCLEOTIDE SEQUENCE</scope>
</reference>
<name>A0AAV0RQE8_9ROSI</name>
<dbReference type="Pfam" id="PF13966">
    <property type="entry name" value="zf-RVT"/>
    <property type="match status" value="1"/>
</dbReference>
<dbReference type="PANTHER" id="PTHR33116">
    <property type="entry name" value="REVERSE TRANSCRIPTASE ZINC-BINDING DOMAIN-CONTAINING PROTEIN-RELATED-RELATED"/>
    <property type="match status" value="1"/>
</dbReference>
<dbReference type="EMBL" id="CAMGYJ010000011">
    <property type="protein sequence ID" value="CAI0558718.1"/>
    <property type="molecule type" value="Genomic_DNA"/>
</dbReference>
<dbReference type="InterPro" id="IPR026960">
    <property type="entry name" value="RVT-Znf"/>
</dbReference>
<evidence type="ECO:0000259" key="1">
    <source>
        <dbReference type="Pfam" id="PF13966"/>
    </source>
</evidence>
<proteinExistence type="predicted"/>